<evidence type="ECO:0000256" key="2">
    <source>
        <dbReference type="ARBA" id="ARBA00023027"/>
    </source>
</evidence>
<dbReference type="Gene3D" id="3.40.50.720">
    <property type="entry name" value="NAD(P)-binding Rossmann-like Domain"/>
    <property type="match status" value="2"/>
</dbReference>
<feature type="domain" description="D-isomer specific 2-hydroxyacid dehydrogenase NAD-binding" evidence="3">
    <location>
        <begin position="103"/>
        <end position="275"/>
    </location>
</feature>
<dbReference type="EMBL" id="JAUEOZ010000001">
    <property type="protein sequence ID" value="MDN2482285.1"/>
    <property type="molecule type" value="Genomic_DNA"/>
</dbReference>
<dbReference type="Proteomes" id="UP001169719">
    <property type="component" value="Unassembled WGS sequence"/>
</dbReference>
<dbReference type="SUPFAM" id="SSF51735">
    <property type="entry name" value="NAD(P)-binding Rossmann-fold domains"/>
    <property type="match status" value="1"/>
</dbReference>
<dbReference type="CDD" id="cd05300">
    <property type="entry name" value="2-Hacid_dh_1"/>
    <property type="match status" value="1"/>
</dbReference>
<evidence type="ECO:0000256" key="1">
    <source>
        <dbReference type="ARBA" id="ARBA00023002"/>
    </source>
</evidence>
<sequence>MPSNAHHNTLYILTEHDDVYRTLLHERQLPQLEIVDEPHQANIVLASPPLARAQIDEFAQLEWLQSVYAGVDALCARPLPEKDFILTNVKDIFGPQIAEYVIGYSIEHFRHFMLYHAQQQSKLWQPHLYQGLANKRLVILGTGSIATYLAQTAKAFQLHTIGINRSGIPPKNSPFDNVFHINELHSALNQADIVVNTLPSTAETVEILNRNSLSQCQKALLFNVGRGSAVNEKDLLWALDQNYLAHAYLDVFKQEPLTDDALWSHPKVTVTPHIAALSFPHQVVELFANNYQHWLDGFSLQYEVDMEKGY</sequence>
<organism evidence="4 5">
    <name type="scientific">Vibrio agarivorans</name>
    <dbReference type="NCBI Taxonomy" id="153622"/>
    <lineage>
        <taxon>Bacteria</taxon>
        <taxon>Pseudomonadati</taxon>
        <taxon>Pseudomonadota</taxon>
        <taxon>Gammaproteobacteria</taxon>
        <taxon>Vibrionales</taxon>
        <taxon>Vibrionaceae</taxon>
        <taxon>Vibrio</taxon>
    </lineage>
</organism>
<evidence type="ECO:0000313" key="4">
    <source>
        <dbReference type="EMBL" id="MDN2482285.1"/>
    </source>
</evidence>
<protein>
    <submittedName>
        <fullName evidence="4">D-2-hydroxyacid dehydrogenase</fullName>
    </submittedName>
</protein>
<accession>A0ABT7Y2T7</accession>
<dbReference type="RefSeq" id="WP_289962269.1">
    <property type="nucleotide sequence ID" value="NZ_JAUEOZ010000001.1"/>
</dbReference>
<dbReference type="PANTHER" id="PTHR43333:SF1">
    <property type="entry name" value="D-ISOMER SPECIFIC 2-HYDROXYACID DEHYDROGENASE NAD-BINDING DOMAIN-CONTAINING PROTEIN"/>
    <property type="match status" value="1"/>
</dbReference>
<dbReference type="PANTHER" id="PTHR43333">
    <property type="entry name" value="2-HACID_DH_C DOMAIN-CONTAINING PROTEIN"/>
    <property type="match status" value="1"/>
</dbReference>
<dbReference type="Pfam" id="PF02826">
    <property type="entry name" value="2-Hacid_dh_C"/>
    <property type="match status" value="1"/>
</dbReference>
<keyword evidence="5" id="KW-1185">Reference proteome</keyword>
<keyword evidence="2" id="KW-0520">NAD</keyword>
<name>A0ABT7Y2T7_9VIBR</name>
<proteinExistence type="predicted"/>
<keyword evidence="1" id="KW-0560">Oxidoreductase</keyword>
<comment type="caution">
    <text evidence="4">The sequence shown here is derived from an EMBL/GenBank/DDBJ whole genome shotgun (WGS) entry which is preliminary data.</text>
</comment>
<gene>
    <name evidence="4" type="ORF">QWJ08_12960</name>
</gene>
<dbReference type="SUPFAM" id="SSF52283">
    <property type="entry name" value="Formate/glycerate dehydrogenase catalytic domain-like"/>
    <property type="match status" value="1"/>
</dbReference>
<dbReference type="InterPro" id="IPR036291">
    <property type="entry name" value="NAD(P)-bd_dom_sf"/>
</dbReference>
<dbReference type="InterPro" id="IPR006140">
    <property type="entry name" value="D-isomer_DH_NAD-bd"/>
</dbReference>
<reference evidence="4" key="1">
    <citation type="submission" date="2024-05" db="EMBL/GenBank/DDBJ databases">
        <title>Genome Sequences of Four Agar- Degrading Marine Bacteria.</title>
        <authorList>
            <person name="Phillips E.K."/>
            <person name="Shaffer J.C."/>
            <person name="Henson M.W."/>
            <person name="Temperton B."/>
            <person name="Thrash C.J."/>
            <person name="Martin M.O."/>
        </authorList>
    </citation>
    <scope>NUCLEOTIDE SEQUENCE</scope>
    <source>
        <strain evidence="4">EKP203</strain>
    </source>
</reference>
<evidence type="ECO:0000313" key="5">
    <source>
        <dbReference type="Proteomes" id="UP001169719"/>
    </source>
</evidence>
<evidence type="ECO:0000259" key="3">
    <source>
        <dbReference type="Pfam" id="PF02826"/>
    </source>
</evidence>